<feature type="domain" description="Palmitoyltransferase DHHC" evidence="11">
    <location>
        <begin position="127"/>
        <end position="255"/>
    </location>
</feature>
<comment type="catalytic activity">
    <reaction evidence="9 10">
        <text>L-cysteinyl-[protein] + hexadecanoyl-CoA = S-hexadecanoyl-L-cysteinyl-[protein] + CoA</text>
        <dbReference type="Rhea" id="RHEA:36683"/>
        <dbReference type="Rhea" id="RHEA-COMP:10131"/>
        <dbReference type="Rhea" id="RHEA-COMP:11032"/>
        <dbReference type="ChEBI" id="CHEBI:29950"/>
        <dbReference type="ChEBI" id="CHEBI:57287"/>
        <dbReference type="ChEBI" id="CHEBI:57379"/>
        <dbReference type="ChEBI" id="CHEBI:74151"/>
        <dbReference type="EC" id="2.3.1.225"/>
    </reaction>
</comment>
<evidence type="ECO:0000259" key="11">
    <source>
        <dbReference type="Pfam" id="PF01529"/>
    </source>
</evidence>
<dbReference type="OrthoDB" id="9909019at2759"/>
<dbReference type="EMBL" id="KV417553">
    <property type="protein sequence ID" value="KZP20708.1"/>
    <property type="molecule type" value="Genomic_DNA"/>
</dbReference>
<feature type="transmembrane region" description="Helical" evidence="10">
    <location>
        <begin position="21"/>
        <end position="45"/>
    </location>
</feature>
<evidence type="ECO:0000256" key="3">
    <source>
        <dbReference type="ARBA" id="ARBA00022692"/>
    </source>
</evidence>
<keyword evidence="13" id="KW-1185">Reference proteome</keyword>
<evidence type="ECO:0000256" key="2">
    <source>
        <dbReference type="ARBA" id="ARBA00022679"/>
    </source>
</evidence>
<dbReference type="AlphaFoldDB" id="A0A166JC21"/>
<dbReference type="Pfam" id="PF01529">
    <property type="entry name" value="DHHC"/>
    <property type="match status" value="1"/>
</dbReference>
<evidence type="ECO:0000256" key="8">
    <source>
        <dbReference type="ARBA" id="ARBA00023315"/>
    </source>
</evidence>
<feature type="transmembrane region" description="Helical" evidence="10">
    <location>
        <begin position="220"/>
        <end position="244"/>
    </location>
</feature>
<keyword evidence="3 10" id="KW-0812">Transmembrane</keyword>
<dbReference type="STRING" id="436010.A0A166JC21"/>
<protein>
    <recommendedName>
        <fullName evidence="10">Palmitoyltransferase</fullName>
        <ecNumber evidence="10">2.3.1.225</ecNumber>
    </recommendedName>
</protein>
<gene>
    <name evidence="12" type="ORF">FIBSPDRAFT_742002</name>
</gene>
<dbReference type="PANTHER" id="PTHR12246">
    <property type="entry name" value="PALMITOYLTRANSFERASE ZDHHC16"/>
    <property type="match status" value="1"/>
</dbReference>
<keyword evidence="5 10" id="KW-0472">Membrane</keyword>
<dbReference type="GO" id="GO:0016020">
    <property type="term" value="C:membrane"/>
    <property type="evidence" value="ECO:0007669"/>
    <property type="project" value="UniProtKB-SubCell"/>
</dbReference>
<evidence type="ECO:0000313" key="13">
    <source>
        <dbReference type="Proteomes" id="UP000076532"/>
    </source>
</evidence>
<accession>A0A166JC21</accession>
<evidence type="ECO:0000256" key="6">
    <source>
        <dbReference type="ARBA" id="ARBA00023139"/>
    </source>
</evidence>
<comment type="domain">
    <text evidence="10">The DHHC domain is required for palmitoyltransferase activity.</text>
</comment>
<comment type="subcellular location">
    <subcellularLocation>
        <location evidence="1">Membrane</location>
        <topology evidence="1">Multi-pass membrane protein</topology>
    </subcellularLocation>
</comment>
<evidence type="ECO:0000313" key="12">
    <source>
        <dbReference type="EMBL" id="KZP20708.1"/>
    </source>
</evidence>
<dbReference type="PROSITE" id="PS50216">
    <property type="entry name" value="DHHC"/>
    <property type="match status" value="1"/>
</dbReference>
<dbReference type="InterPro" id="IPR039859">
    <property type="entry name" value="PFA4/ZDH16/20/ERF2-like"/>
</dbReference>
<dbReference type="InterPro" id="IPR001594">
    <property type="entry name" value="Palmitoyltrfase_DHHC"/>
</dbReference>
<keyword evidence="8 10" id="KW-0012">Acyltransferase</keyword>
<feature type="transmembrane region" description="Helical" evidence="10">
    <location>
        <begin position="51"/>
        <end position="70"/>
    </location>
</feature>
<evidence type="ECO:0000256" key="9">
    <source>
        <dbReference type="ARBA" id="ARBA00048048"/>
    </source>
</evidence>
<name>A0A166JC21_9AGAM</name>
<evidence type="ECO:0000256" key="4">
    <source>
        <dbReference type="ARBA" id="ARBA00022989"/>
    </source>
</evidence>
<sequence length="343" mass="39265">MICARRVFRCFKCMERFADKLTGAAGPYFMGLAVILLSTGTFSFFCVIQPSLSIPIVTTPVCLLIALNLLTHYYYVCTVPPGFIDESPRTPGMGFLWAKKRNIQNRKPLTGVQWSDESALWMTKASTTKCKKCNKARPERAHHCRVCNQCILKYDHHCPVSTLNGINQCVGLYNERHFVMFMAYLVTATFCFCVLGYSQVFQALGVSYDHVWPYLVPEVIFILIYVLCIVLCLAVTIMLTWHLWGVMKGETSVEGQDHDIYRNVAKQRGDTFENSYDLGKWKNLQLFFNVGPTGYPLYTFIIPLRMNPYTDGRAWARREGYDSHRGLRKGEELTDEEAEEPES</sequence>
<evidence type="ECO:0000256" key="5">
    <source>
        <dbReference type="ARBA" id="ARBA00023136"/>
    </source>
</evidence>
<keyword evidence="4 10" id="KW-1133">Transmembrane helix</keyword>
<feature type="transmembrane region" description="Helical" evidence="10">
    <location>
        <begin position="178"/>
        <end position="200"/>
    </location>
</feature>
<dbReference type="EC" id="2.3.1.225" evidence="10"/>
<evidence type="ECO:0000256" key="1">
    <source>
        <dbReference type="ARBA" id="ARBA00004141"/>
    </source>
</evidence>
<keyword evidence="6" id="KW-0564">Palmitate</keyword>
<reference evidence="12 13" key="1">
    <citation type="journal article" date="2016" name="Mol. Biol. Evol.">
        <title>Comparative Genomics of Early-Diverging Mushroom-Forming Fungi Provides Insights into the Origins of Lignocellulose Decay Capabilities.</title>
        <authorList>
            <person name="Nagy L.G."/>
            <person name="Riley R."/>
            <person name="Tritt A."/>
            <person name="Adam C."/>
            <person name="Daum C."/>
            <person name="Floudas D."/>
            <person name="Sun H."/>
            <person name="Yadav J.S."/>
            <person name="Pangilinan J."/>
            <person name="Larsson K.H."/>
            <person name="Matsuura K."/>
            <person name="Barry K."/>
            <person name="Labutti K."/>
            <person name="Kuo R."/>
            <person name="Ohm R.A."/>
            <person name="Bhattacharya S.S."/>
            <person name="Shirouzu T."/>
            <person name="Yoshinaga Y."/>
            <person name="Martin F.M."/>
            <person name="Grigoriev I.V."/>
            <person name="Hibbett D.S."/>
        </authorList>
    </citation>
    <scope>NUCLEOTIDE SEQUENCE [LARGE SCALE GENOMIC DNA]</scope>
    <source>
        <strain evidence="12 13">CBS 109695</strain>
    </source>
</reference>
<evidence type="ECO:0000256" key="7">
    <source>
        <dbReference type="ARBA" id="ARBA00023288"/>
    </source>
</evidence>
<dbReference type="Proteomes" id="UP000076532">
    <property type="component" value="Unassembled WGS sequence"/>
</dbReference>
<evidence type="ECO:0000256" key="10">
    <source>
        <dbReference type="RuleBase" id="RU079119"/>
    </source>
</evidence>
<keyword evidence="2 10" id="KW-0808">Transferase</keyword>
<proteinExistence type="inferred from homology"/>
<keyword evidence="7" id="KW-0449">Lipoprotein</keyword>
<dbReference type="GO" id="GO:0019706">
    <property type="term" value="F:protein-cysteine S-palmitoyltransferase activity"/>
    <property type="evidence" value="ECO:0007669"/>
    <property type="project" value="UniProtKB-EC"/>
</dbReference>
<comment type="similarity">
    <text evidence="10">Belongs to the DHHC palmitoyltransferase family.</text>
</comment>
<organism evidence="12 13">
    <name type="scientific">Athelia psychrophila</name>
    <dbReference type="NCBI Taxonomy" id="1759441"/>
    <lineage>
        <taxon>Eukaryota</taxon>
        <taxon>Fungi</taxon>
        <taxon>Dikarya</taxon>
        <taxon>Basidiomycota</taxon>
        <taxon>Agaricomycotina</taxon>
        <taxon>Agaricomycetes</taxon>
        <taxon>Agaricomycetidae</taxon>
        <taxon>Atheliales</taxon>
        <taxon>Atheliaceae</taxon>
        <taxon>Athelia</taxon>
    </lineage>
</organism>